<dbReference type="GO" id="GO:0030295">
    <property type="term" value="F:protein kinase activator activity"/>
    <property type="evidence" value="ECO:0007669"/>
    <property type="project" value="TreeGrafter"/>
</dbReference>
<evidence type="ECO:0000256" key="10">
    <source>
        <dbReference type="ARBA" id="ARBA00023012"/>
    </source>
</evidence>
<dbReference type="InterPro" id="IPR013767">
    <property type="entry name" value="PAS_fold"/>
</dbReference>
<evidence type="ECO:0000256" key="4">
    <source>
        <dbReference type="ARBA" id="ARBA00022679"/>
    </source>
</evidence>
<dbReference type="CDD" id="cd19410">
    <property type="entry name" value="HK9-like_sensor"/>
    <property type="match status" value="1"/>
</dbReference>
<dbReference type="PANTHER" id="PTHR42878">
    <property type="entry name" value="TWO-COMPONENT HISTIDINE KINASE"/>
    <property type="match status" value="1"/>
</dbReference>
<dbReference type="InterPro" id="IPR036890">
    <property type="entry name" value="HATPase_C_sf"/>
</dbReference>
<evidence type="ECO:0000256" key="9">
    <source>
        <dbReference type="ARBA" id="ARBA00022989"/>
    </source>
</evidence>
<keyword evidence="10" id="KW-0902">Two-component regulatory system</keyword>
<keyword evidence="8" id="KW-0067">ATP-binding</keyword>
<comment type="catalytic activity">
    <reaction evidence="1">
        <text>ATP + protein L-histidine = ADP + protein N-phospho-L-histidine.</text>
        <dbReference type="EC" id="2.7.13.3"/>
    </reaction>
</comment>
<dbReference type="InterPro" id="IPR003661">
    <property type="entry name" value="HisK_dim/P_dom"/>
</dbReference>
<evidence type="ECO:0000256" key="5">
    <source>
        <dbReference type="ARBA" id="ARBA00022692"/>
    </source>
</evidence>
<evidence type="ECO:0000256" key="6">
    <source>
        <dbReference type="ARBA" id="ARBA00022741"/>
    </source>
</evidence>
<dbReference type="SMART" id="SM00091">
    <property type="entry name" value="PAS"/>
    <property type="match status" value="1"/>
</dbReference>
<reference evidence="17" key="1">
    <citation type="submission" date="2015-09" db="EMBL/GenBank/DDBJ databases">
        <authorList>
            <person name="Bertelli C."/>
        </authorList>
    </citation>
    <scope>NUCLEOTIDE SEQUENCE [LARGE SCALE GENOMIC DNA]</scope>
    <source>
        <strain evidence="17">KNic</strain>
    </source>
</reference>
<feature type="transmembrane region" description="Helical" evidence="12">
    <location>
        <begin position="178"/>
        <end position="200"/>
    </location>
</feature>
<evidence type="ECO:0000256" key="7">
    <source>
        <dbReference type="ARBA" id="ARBA00022777"/>
    </source>
</evidence>
<dbReference type="InterPro" id="IPR050351">
    <property type="entry name" value="BphY/WalK/GraS-like"/>
</dbReference>
<dbReference type="RefSeq" id="WP_059060346.1">
    <property type="nucleotide sequence ID" value="NZ_LN879502.1"/>
</dbReference>
<dbReference type="Gene3D" id="1.10.287.130">
    <property type="match status" value="1"/>
</dbReference>
<dbReference type="SUPFAM" id="SSF47384">
    <property type="entry name" value="Homodimeric domain of signal transducing histidine kinase"/>
    <property type="match status" value="1"/>
</dbReference>
<dbReference type="PROSITE" id="PS50109">
    <property type="entry name" value="HIS_KIN"/>
    <property type="match status" value="1"/>
</dbReference>
<dbReference type="SUPFAM" id="SSF55785">
    <property type="entry name" value="PYP-like sensor domain (PAS domain)"/>
    <property type="match status" value="1"/>
</dbReference>
<dbReference type="InterPro" id="IPR000014">
    <property type="entry name" value="PAS"/>
</dbReference>
<evidence type="ECO:0000313" key="17">
    <source>
        <dbReference type="Proteomes" id="UP000069902"/>
    </source>
</evidence>
<dbReference type="CDD" id="cd00130">
    <property type="entry name" value="PAS"/>
    <property type="match status" value="1"/>
</dbReference>
<comment type="subcellular location">
    <subcellularLocation>
        <location evidence="2">Membrane</location>
        <topology evidence="2">Multi-pass membrane protein</topology>
    </subcellularLocation>
</comment>
<evidence type="ECO:0000259" key="14">
    <source>
        <dbReference type="PROSITE" id="PS50112"/>
    </source>
</evidence>
<dbReference type="Gene3D" id="3.30.450.20">
    <property type="entry name" value="PAS domain"/>
    <property type="match status" value="1"/>
</dbReference>
<keyword evidence="17" id="KW-1185">Reference proteome</keyword>
<accession>A0A0U5JA97</accession>
<keyword evidence="5 12" id="KW-0812">Transmembrane</keyword>
<feature type="domain" description="PAC" evidence="15">
    <location>
        <begin position="304"/>
        <end position="356"/>
    </location>
</feature>
<evidence type="ECO:0000259" key="13">
    <source>
        <dbReference type="PROSITE" id="PS50109"/>
    </source>
</evidence>
<protein>
    <recommendedName>
        <fullName evidence="3">histidine kinase</fullName>
        <ecNumber evidence="3">2.7.13.3</ecNumber>
    </recommendedName>
</protein>
<dbReference type="PATRIC" id="fig|389348.3.peg.793"/>
<dbReference type="Pfam" id="PF05227">
    <property type="entry name" value="CHASE3"/>
    <property type="match status" value="1"/>
</dbReference>
<dbReference type="InterPro" id="IPR007891">
    <property type="entry name" value="CHASE3"/>
</dbReference>
<feature type="domain" description="Histidine kinase" evidence="13">
    <location>
        <begin position="374"/>
        <end position="588"/>
    </location>
</feature>
<dbReference type="InterPro" id="IPR036097">
    <property type="entry name" value="HisK_dim/P_sf"/>
</dbReference>
<proteinExistence type="predicted"/>
<dbReference type="Pfam" id="PF00512">
    <property type="entry name" value="HisKA"/>
    <property type="match status" value="1"/>
</dbReference>
<dbReference type="EC" id="2.7.13.3" evidence="3"/>
<dbReference type="NCBIfam" id="TIGR00229">
    <property type="entry name" value="sensory_box"/>
    <property type="match status" value="1"/>
</dbReference>
<evidence type="ECO:0000256" key="2">
    <source>
        <dbReference type="ARBA" id="ARBA00004141"/>
    </source>
</evidence>
<evidence type="ECO:0000256" key="12">
    <source>
        <dbReference type="SAM" id="Phobius"/>
    </source>
</evidence>
<dbReference type="Proteomes" id="UP000069902">
    <property type="component" value="Chromosome cPNK"/>
</dbReference>
<evidence type="ECO:0000256" key="1">
    <source>
        <dbReference type="ARBA" id="ARBA00000085"/>
    </source>
</evidence>
<dbReference type="GO" id="GO:0006355">
    <property type="term" value="P:regulation of DNA-templated transcription"/>
    <property type="evidence" value="ECO:0007669"/>
    <property type="project" value="InterPro"/>
</dbReference>
<dbReference type="PANTHER" id="PTHR42878:SF7">
    <property type="entry name" value="SENSOR HISTIDINE KINASE GLRK"/>
    <property type="match status" value="1"/>
</dbReference>
<keyword evidence="7 16" id="KW-0418">Kinase</keyword>
<dbReference type="InParanoid" id="A0A0U5JA97"/>
<dbReference type="InterPro" id="IPR005467">
    <property type="entry name" value="His_kinase_dom"/>
</dbReference>
<dbReference type="Gene3D" id="3.30.565.10">
    <property type="entry name" value="Histidine kinase-like ATPase, C-terminal domain"/>
    <property type="match status" value="1"/>
</dbReference>
<dbReference type="STRING" id="389348.PNK_0724"/>
<dbReference type="GO" id="GO:0005524">
    <property type="term" value="F:ATP binding"/>
    <property type="evidence" value="ECO:0007669"/>
    <property type="project" value="UniProtKB-KW"/>
</dbReference>
<dbReference type="SMART" id="SM00388">
    <property type="entry name" value="HisKA"/>
    <property type="match status" value="1"/>
</dbReference>
<evidence type="ECO:0000256" key="8">
    <source>
        <dbReference type="ARBA" id="ARBA00022840"/>
    </source>
</evidence>
<dbReference type="EMBL" id="LN879502">
    <property type="protein sequence ID" value="CUI16350.1"/>
    <property type="molecule type" value="Genomic_DNA"/>
</dbReference>
<name>A0A0U5JA97_9BACT</name>
<dbReference type="GO" id="GO:0000156">
    <property type="term" value="F:phosphorelay response regulator activity"/>
    <property type="evidence" value="ECO:0007669"/>
    <property type="project" value="TreeGrafter"/>
</dbReference>
<dbReference type="Pfam" id="PF00989">
    <property type="entry name" value="PAS"/>
    <property type="match status" value="1"/>
</dbReference>
<evidence type="ECO:0000259" key="15">
    <source>
        <dbReference type="PROSITE" id="PS50113"/>
    </source>
</evidence>
<keyword evidence="11 12" id="KW-0472">Membrane</keyword>
<dbReference type="GO" id="GO:0016020">
    <property type="term" value="C:membrane"/>
    <property type="evidence" value="ECO:0007669"/>
    <property type="project" value="UniProtKB-SubCell"/>
</dbReference>
<dbReference type="AlphaFoldDB" id="A0A0U5JA97"/>
<evidence type="ECO:0000256" key="3">
    <source>
        <dbReference type="ARBA" id="ARBA00012438"/>
    </source>
</evidence>
<dbReference type="InterPro" id="IPR000700">
    <property type="entry name" value="PAS-assoc_C"/>
</dbReference>
<dbReference type="InterPro" id="IPR001610">
    <property type="entry name" value="PAC"/>
</dbReference>
<dbReference type="GO" id="GO:0000155">
    <property type="term" value="F:phosphorelay sensor kinase activity"/>
    <property type="evidence" value="ECO:0007669"/>
    <property type="project" value="InterPro"/>
</dbReference>
<dbReference type="CDD" id="cd00082">
    <property type="entry name" value="HisKA"/>
    <property type="match status" value="1"/>
</dbReference>
<keyword evidence="6" id="KW-0547">Nucleotide-binding</keyword>
<gene>
    <name evidence="16" type="ORF">PNK_0724</name>
</gene>
<organism evidence="16 17">
    <name type="scientific">Candidatus Protochlamydia naegleriophila</name>
    <dbReference type="NCBI Taxonomy" id="389348"/>
    <lineage>
        <taxon>Bacteria</taxon>
        <taxon>Pseudomonadati</taxon>
        <taxon>Chlamydiota</taxon>
        <taxon>Chlamydiia</taxon>
        <taxon>Parachlamydiales</taxon>
        <taxon>Parachlamydiaceae</taxon>
        <taxon>Candidatus Protochlamydia</taxon>
    </lineage>
</organism>
<dbReference type="SUPFAM" id="SSF55874">
    <property type="entry name" value="ATPase domain of HSP90 chaperone/DNA topoisomerase II/histidine kinase"/>
    <property type="match status" value="1"/>
</dbReference>
<dbReference type="GO" id="GO:0007234">
    <property type="term" value="P:osmosensory signaling via phosphorelay pathway"/>
    <property type="evidence" value="ECO:0007669"/>
    <property type="project" value="TreeGrafter"/>
</dbReference>
<keyword evidence="4 16" id="KW-0808">Transferase</keyword>
<keyword evidence="9 12" id="KW-1133">Transmembrane helix</keyword>
<dbReference type="SMART" id="SM00086">
    <property type="entry name" value="PAC"/>
    <property type="match status" value="1"/>
</dbReference>
<dbReference type="PROSITE" id="PS50113">
    <property type="entry name" value="PAC"/>
    <property type="match status" value="1"/>
</dbReference>
<dbReference type="PROSITE" id="PS50112">
    <property type="entry name" value="PAS"/>
    <property type="match status" value="1"/>
</dbReference>
<dbReference type="InterPro" id="IPR035965">
    <property type="entry name" value="PAS-like_dom_sf"/>
</dbReference>
<evidence type="ECO:0000313" key="16">
    <source>
        <dbReference type="EMBL" id="CUI16350.1"/>
    </source>
</evidence>
<feature type="domain" description="PAS" evidence="14">
    <location>
        <begin position="216"/>
        <end position="272"/>
    </location>
</feature>
<dbReference type="KEGG" id="pnl:PNK_0724"/>
<evidence type="ECO:0000256" key="11">
    <source>
        <dbReference type="ARBA" id="ARBA00023136"/>
    </source>
</evidence>
<sequence length="595" mass="67406">MKKRYLFILVLGMAGTLALSLAALFNFKCLLASYEERRRLFVQEESLHKLLAAIKDAEISQRSYLLTGKSNYLEPYYSTLHTLDSYLSQAQEGSLPSQIALYQELSRLIKMQIQSMSQSIDKVKSEGITESQKKEGGVGSEKRVMDNIGSLIVQLTSSAESERGYKEADIEQSSDRSLWTMIGSVALVNFIVGFYSYLFYRDSQRSLKTSKELNQTSHIYQTILDTTRQVIIRTDNKGVIVSFNKKAEKMLGYRAQEVIHKTSILNLYDKDNLHDKLTHLYQRPIELPIGFDLLVSPTRSLVWADSEWLMKKKNGNVFPCLLSITALRDEQNQVIGFLFMASDLTQDKKLEEHVKVAHDAMEAAYLSRNKFLSSLGHDFRPPLTTIVNGTNLLLRTKSDHLNVQERTILAQILTNSQQVLNLTNRIVELSKIEGGLVSLNPKELTLDVFIEKIIKEVEIQQLNRTKQVQFQSEIPHSLKPLETDPEKLHDILINLIQTALAFQKTDQIIVHVKADPQTLCAAEIDIMCLEDGSKGKTVKESKLQVKPEREALSLSLAQSIAKVLGYRVTVSKRGEGMWVYTLVLSPRLYSGKSVQ</sequence>